<dbReference type="PROSITE" id="PS51450">
    <property type="entry name" value="LRR"/>
    <property type="match status" value="1"/>
</dbReference>
<dbReference type="InterPro" id="IPR003591">
    <property type="entry name" value="Leu-rich_rpt_typical-subtyp"/>
</dbReference>
<evidence type="ECO:0000256" key="4">
    <source>
        <dbReference type="SAM" id="MobiDB-lite"/>
    </source>
</evidence>
<protein>
    <submittedName>
        <fullName evidence="8">Platelet glycoprotein Ib alpha chain-like</fullName>
    </submittedName>
</protein>
<keyword evidence="5" id="KW-1133">Transmembrane helix</keyword>
<dbReference type="InterPro" id="IPR032675">
    <property type="entry name" value="LRR_dom_sf"/>
</dbReference>
<dbReference type="GeneTree" id="ENSGT00940000166374"/>
<name>A0A3B1IW19_ASTMX</name>
<reference evidence="8" key="3">
    <citation type="submission" date="2025-08" db="UniProtKB">
        <authorList>
            <consortium name="Ensembl"/>
        </authorList>
    </citation>
    <scope>IDENTIFICATION</scope>
</reference>
<dbReference type="STRING" id="7994.ENSAMXP00000034267"/>
<proteinExistence type="predicted"/>
<dbReference type="InterPro" id="IPR000483">
    <property type="entry name" value="Cys-rich_flank_reg_C"/>
</dbReference>
<dbReference type="SMART" id="SM00082">
    <property type="entry name" value="LRRCT"/>
    <property type="match status" value="1"/>
</dbReference>
<keyword evidence="9" id="KW-1185">Reference proteome</keyword>
<dbReference type="Gene3D" id="3.80.10.10">
    <property type="entry name" value="Ribonuclease Inhibitor"/>
    <property type="match status" value="1"/>
</dbReference>
<evidence type="ECO:0000256" key="2">
    <source>
        <dbReference type="ARBA" id="ARBA00022729"/>
    </source>
</evidence>
<keyword evidence="5" id="KW-0472">Membrane</keyword>
<evidence type="ECO:0000256" key="1">
    <source>
        <dbReference type="ARBA" id="ARBA00022614"/>
    </source>
</evidence>
<reference evidence="9" key="1">
    <citation type="submission" date="2013-03" db="EMBL/GenBank/DDBJ databases">
        <authorList>
            <person name="Jeffery W."/>
            <person name="Warren W."/>
            <person name="Wilson R.K."/>
        </authorList>
    </citation>
    <scope>NUCLEOTIDE SEQUENCE</scope>
    <source>
        <strain evidence="9">female</strain>
    </source>
</reference>
<evidence type="ECO:0000259" key="7">
    <source>
        <dbReference type="SMART" id="SM00082"/>
    </source>
</evidence>
<dbReference type="Proteomes" id="UP000018467">
    <property type="component" value="Unassembled WGS sequence"/>
</dbReference>
<dbReference type="SUPFAM" id="SSF52058">
    <property type="entry name" value="L domain-like"/>
    <property type="match status" value="1"/>
</dbReference>
<reference evidence="8" key="4">
    <citation type="submission" date="2025-09" db="UniProtKB">
        <authorList>
            <consortium name="Ensembl"/>
        </authorList>
    </citation>
    <scope>IDENTIFICATION</scope>
</reference>
<evidence type="ECO:0000256" key="6">
    <source>
        <dbReference type="SAM" id="SignalP"/>
    </source>
</evidence>
<organism evidence="8 9">
    <name type="scientific">Astyanax mexicanus</name>
    <name type="common">Blind cave fish</name>
    <name type="synonym">Astyanax fasciatus mexicanus</name>
    <dbReference type="NCBI Taxonomy" id="7994"/>
    <lineage>
        <taxon>Eukaryota</taxon>
        <taxon>Metazoa</taxon>
        <taxon>Chordata</taxon>
        <taxon>Craniata</taxon>
        <taxon>Vertebrata</taxon>
        <taxon>Euteleostomi</taxon>
        <taxon>Actinopterygii</taxon>
        <taxon>Neopterygii</taxon>
        <taxon>Teleostei</taxon>
        <taxon>Ostariophysi</taxon>
        <taxon>Characiformes</taxon>
        <taxon>Characoidei</taxon>
        <taxon>Acestrorhamphidae</taxon>
        <taxon>Acestrorhamphinae</taxon>
        <taxon>Astyanax</taxon>
    </lineage>
</organism>
<keyword evidence="3" id="KW-0677">Repeat</keyword>
<evidence type="ECO:0000256" key="5">
    <source>
        <dbReference type="SAM" id="Phobius"/>
    </source>
</evidence>
<feature type="compositionally biased region" description="Low complexity" evidence="4">
    <location>
        <begin position="450"/>
        <end position="477"/>
    </location>
</feature>
<feature type="domain" description="LRRCT" evidence="7">
    <location>
        <begin position="208"/>
        <end position="288"/>
    </location>
</feature>
<keyword evidence="2 6" id="KW-0732">Signal</keyword>
<dbReference type="Bgee" id="ENSAMXG00000034637">
    <property type="expression patterns" value="Expressed in heart and 5 other cell types or tissues"/>
</dbReference>
<keyword evidence="5" id="KW-0812">Transmembrane</keyword>
<feature type="region of interest" description="Disordered" evidence="4">
    <location>
        <begin position="450"/>
        <end position="480"/>
    </location>
</feature>
<dbReference type="Pfam" id="PF13855">
    <property type="entry name" value="LRR_8"/>
    <property type="match status" value="1"/>
</dbReference>
<evidence type="ECO:0000256" key="3">
    <source>
        <dbReference type="ARBA" id="ARBA00022737"/>
    </source>
</evidence>
<feature type="signal peptide" evidence="6">
    <location>
        <begin position="1"/>
        <end position="22"/>
    </location>
</feature>
<dbReference type="SMART" id="SM00369">
    <property type="entry name" value="LRR_TYP"/>
    <property type="match status" value="4"/>
</dbReference>
<sequence length="824" mass="90882">MVRMIPFLSLFLLAHCCWVVMSSGCQSDRNTDHRPRVSCVGQGLTAVPDGIDDKTEVLVLSQNQFSSLSWTAYSRYTHLHELDLGQNHIKVIDPSGPELQNLRVLRLSNNKLEGLGGRVFRFAPALMEVYLDGNAIRTLHDASFSDLPLLEVINLSGNKLPALPHRLLESISSTSLKTFDLEDNRIKHMPDGFFSSKPELPYVYLSQNPWLCSCQVGYLRQYLDDQGHNVYKHTGPAKGTEVTVAAELPGDTVIKASIENDPESVVCAGPLSLLGFPIVDLQEDQYCSTNTPSLLEHDTLLHTSPSQPITTAEPVKIIPTTMKATTTTPQTALVSTLPTSGHVVQAFTMPSMWTRLETQTVRHFLYEVWTRWISQSRTMKDNKTARTELSHMRTSKMFSTATHNPGTLLIPVTWTSKPADRPQSTSTSHQSTLITTSPLTSTLDTRTSLTSTSLQVTTPQPISSTTYQKTSRTSSSSAPAPKTFNPFNHALGASQSMSGCMVPWCWWLFAGFLPLCVLSALCSCMLFLWILVTYITLYRPIRRQIHKQEDVSLLTFQTSPEGTGGLGTENGVMFLPQEKIPIESQAVFRSVLFIVKEDEGAEGDTKREVKKDKDGKSFAVSKVELVPAVEEKRMEVTMRDERQSTDRKHVFRKTLYRVISREEEIEGWREVEESWGEAESGMEGRVVERGKKRYSLILREEGGKVEDRDEGMEWLVGEWEMGGGGGMKRGSWGSFIRRIESGASLTPPTPVAAVAQAVTPETNIGGAISIRVGATQNGSRDVPEKAGTLSKRGGDIATKGGAIHSTNKAILDGGGATGGFVLEI</sequence>
<dbReference type="PROSITE" id="PS51257">
    <property type="entry name" value="PROKAR_LIPOPROTEIN"/>
    <property type="match status" value="1"/>
</dbReference>
<feature type="transmembrane region" description="Helical" evidence="5">
    <location>
        <begin position="506"/>
        <end position="537"/>
    </location>
</feature>
<evidence type="ECO:0000313" key="9">
    <source>
        <dbReference type="Proteomes" id="UP000018467"/>
    </source>
</evidence>
<dbReference type="InParanoid" id="A0A3B1IW19"/>
<dbReference type="Ensembl" id="ENSAMXT00000045742.1">
    <property type="protein sequence ID" value="ENSAMXP00000034267.1"/>
    <property type="gene ID" value="ENSAMXG00000034637.1"/>
</dbReference>
<keyword evidence="1" id="KW-0433">Leucine-rich repeat</keyword>
<accession>A0A3B1IW19</accession>
<reference evidence="9" key="2">
    <citation type="journal article" date="2014" name="Nat. Commun.">
        <title>The cavefish genome reveals candidate genes for eye loss.</title>
        <authorList>
            <person name="McGaugh S.E."/>
            <person name="Gross J.B."/>
            <person name="Aken B."/>
            <person name="Blin M."/>
            <person name="Borowsky R."/>
            <person name="Chalopin D."/>
            <person name="Hinaux H."/>
            <person name="Jeffery W.R."/>
            <person name="Keene A."/>
            <person name="Ma L."/>
            <person name="Minx P."/>
            <person name="Murphy D."/>
            <person name="O'Quin K.E."/>
            <person name="Retaux S."/>
            <person name="Rohner N."/>
            <person name="Searle S.M."/>
            <person name="Stahl B.A."/>
            <person name="Tabin C."/>
            <person name="Volff J.N."/>
            <person name="Yoshizawa M."/>
            <person name="Warren W.C."/>
        </authorList>
    </citation>
    <scope>NUCLEOTIDE SEQUENCE [LARGE SCALE GENOMIC DNA]</scope>
    <source>
        <strain evidence="9">female</strain>
    </source>
</reference>
<dbReference type="PANTHER" id="PTHR24366:SF158">
    <property type="entry name" value="PLATELET GLYCOPROTEIN IB ALPHA CHAIN-LIKE-RELATED"/>
    <property type="match status" value="1"/>
</dbReference>
<feature type="chain" id="PRO_5017358901" evidence="6">
    <location>
        <begin position="23"/>
        <end position="824"/>
    </location>
</feature>
<dbReference type="InterPro" id="IPR001611">
    <property type="entry name" value="Leu-rich_rpt"/>
</dbReference>
<dbReference type="AlphaFoldDB" id="A0A3B1IW19"/>
<dbReference type="PANTHER" id="PTHR24366">
    <property type="entry name" value="IG(IMMUNOGLOBULIN) AND LRR(LEUCINE RICH REPEAT) DOMAINS"/>
    <property type="match status" value="1"/>
</dbReference>
<evidence type="ECO:0000313" key="8">
    <source>
        <dbReference type="Ensembl" id="ENSAMXP00000034267.1"/>
    </source>
</evidence>